<evidence type="ECO:0000313" key="1">
    <source>
        <dbReference type="EMBL" id="PRT35342.1"/>
    </source>
</evidence>
<gene>
    <name evidence="1" type="ORF">C6357_29565</name>
</gene>
<dbReference type="RefSeq" id="WP_106102898.1">
    <property type="nucleotide sequence ID" value="NZ_PVRR01000017.1"/>
</dbReference>
<dbReference type="EMBL" id="PVRR01000017">
    <property type="protein sequence ID" value="PRT35342.1"/>
    <property type="molecule type" value="Genomic_DNA"/>
</dbReference>
<sequence length="80" mass="9558">MNLEEIIHIRKLYEEFEEKCNDENTKVVDLMASSTTLIKYIPNLLEQIEARQELLQMTVDTFDNVKEVYSQISTRFKEEK</sequence>
<keyword evidence="2" id="KW-1185">Reference proteome</keyword>
<evidence type="ECO:0000313" key="2">
    <source>
        <dbReference type="Proteomes" id="UP000239236"/>
    </source>
</evidence>
<proteinExistence type="predicted"/>
<comment type="caution">
    <text evidence="1">The sequence shown here is derived from an EMBL/GenBank/DDBJ whole genome shotgun (WGS) entry which is preliminary data.</text>
</comment>
<organism evidence="1 2">
    <name type="scientific">Bacillus wiedmannii</name>
    <dbReference type="NCBI Taxonomy" id="1890302"/>
    <lineage>
        <taxon>Bacteria</taxon>
        <taxon>Bacillati</taxon>
        <taxon>Bacillota</taxon>
        <taxon>Bacilli</taxon>
        <taxon>Bacillales</taxon>
        <taxon>Bacillaceae</taxon>
        <taxon>Bacillus</taxon>
        <taxon>Bacillus cereus group</taxon>
    </lineage>
</organism>
<name>A0ABX5DLX1_9BACI</name>
<accession>A0ABX5DLX1</accession>
<dbReference type="Proteomes" id="UP000239236">
    <property type="component" value="Unassembled WGS sequence"/>
</dbReference>
<reference evidence="1 2" key="1">
    <citation type="submission" date="2018-03" db="EMBL/GenBank/DDBJ databases">
        <title>Genotypic and phenotypic analysis of antagonistic Bacillus spp. isolated from rhizosphere soil of plants in Tibet.</title>
        <authorList>
            <person name="Borriss R."/>
            <person name="Lasch P."/>
            <person name="Wu L."/>
            <person name="Wu H."/>
            <person name="Gao X."/>
        </authorList>
    </citation>
    <scope>NUCLEOTIDE SEQUENCE [LARGE SCALE GENOMIC DNA]</scope>
    <source>
        <strain evidence="1 2">NMSW16</strain>
    </source>
</reference>
<evidence type="ECO:0008006" key="3">
    <source>
        <dbReference type="Google" id="ProtNLM"/>
    </source>
</evidence>
<protein>
    <recommendedName>
        <fullName evidence="3">Phage protein</fullName>
    </recommendedName>
</protein>